<sequence length="103" mass="11493">MGTICPGEILKEDYLDPLKISQNALGRALGVSPRAINEIVHGRRSITAQMSVRLGAYFRQSPRFWLNIQTECDIREALRSEKKLTAHIRPIGSVAEDPSGYGR</sequence>
<evidence type="ECO:0000256" key="1">
    <source>
        <dbReference type="ARBA" id="ARBA00023125"/>
    </source>
</evidence>
<name>A0A934RX76_9BACT</name>
<comment type="caution">
    <text evidence="3">The sequence shown here is derived from an EMBL/GenBank/DDBJ whole genome shotgun (WGS) entry which is preliminary data.</text>
</comment>
<evidence type="ECO:0000259" key="2">
    <source>
        <dbReference type="PROSITE" id="PS50943"/>
    </source>
</evidence>
<dbReference type="Pfam" id="PF01381">
    <property type="entry name" value="HTH_3"/>
    <property type="match status" value="1"/>
</dbReference>
<protein>
    <submittedName>
        <fullName evidence="3">HigA family addiction module antidote protein</fullName>
    </submittedName>
</protein>
<keyword evidence="1" id="KW-0238">DNA-binding</keyword>
<dbReference type="SUPFAM" id="SSF47413">
    <property type="entry name" value="lambda repressor-like DNA-binding domains"/>
    <property type="match status" value="1"/>
</dbReference>
<dbReference type="SMART" id="SM00530">
    <property type="entry name" value="HTH_XRE"/>
    <property type="match status" value="1"/>
</dbReference>
<dbReference type="PROSITE" id="PS50943">
    <property type="entry name" value="HTH_CROC1"/>
    <property type="match status" value="1"/>
</dbReference>
<organism evidence="3 4">
    <name type="scientific">Pelagicoccus mobilis</name>
    <dbReference type="NCBI Taxonomy" id="415221"/>
    <lineage>
        <taxon>Bacteria</taxon>
        <taxon>Pseudomonadati</taxon>
        <taxon>Verrucomicrobiota</taxon>
        <taxon>Opitutia</taxon>
        <taxon>Puniceicoccales</taxon>
        <taxon>Pelagicoccaceae</taxon>
        <taxon>Pelagicoccus</taxon>
    </lineage>
</organism>
<keyword evidence="4" id="KW-1185">Reference proteome</keyword>
<dbReference type="AlphaFoldDB" id="A0A934RX76"/>
<feature type="domain" description="HTH cro/C1-type" evidence="2">
    <location>
        <begin position="18"/>
        <end position="65"/>
    </location>
</feature>
<dbReference type="GO" id="GO:0003677">
    <property type="term" value="F:DNA binding"/>
    <property type="evidence" value="ECO:0007669"/>
    <property type="project" value="UniProtKB-KW"/>
</dbReference>
<dbReference type="EMBL" id="JAENIL010000001">
    <property type="protein sequence ID" value="MBK1875238.1"/>
    <property type="molecule type" value="Genomic_DNA"/>
</dbReference>
<dbReference type="NCBIfam" id="TIGR02607">
    <property type="entry name" value="antidote_HigA"/>
    <property type="match status" value="1"/>
</dbReference>
<dbReference type="Gene3D" id="1.10.260.40">
    <property type="entry name" value="lambda repressor-like DNA-binding domains"/>
    <property type="match status" value="1"/>
</dbReference>
<dbReference type="InterPro" id="IPR013430">
    <property type="entry name" value="Toxin_antidote_HigA"/>
</dbReference>
<proteinExistence type="predicted"/>
<dbReference type="InterPro" id="IPR001387">
    <property type="entry name" value="Cro/C1-type_HTH"/>
</dbReference>
<reference evidence="3" key="1">
    <citation type="submission" date="2021-01" db="EMBL/GenBank/DDBJ databases">
        <title>Modified the classification status of verrucomicrobia.</title>
        <authorList>
            <person name="Feng X."/>
        </authorList>
    </citation>
    <scope>NUCLEOTIDE SEQUENCE</scope>
    <source>
        <strain evidence="3">KCTC 13126</strain>
    </source>
</reference>
<gene>
    <name evidence="3" type="ORF">JIN87_00090</name>
</gene>
<dbReference type="CDD" id="cd00093">
    <property type="entry name" value="HTH_XRE"/>
    <property type="match status" value="1"/>
</dbReference>
<dbReference type="PANTHER" id="PTHR36924">
    <property type="entry name" value="ANTITOXIN HIGA-1"/>
    <property type="match status" value="1"/>
</dbReference>
<dbReference type="RefSeq" id="WP_200353594.1">
    <property type="nucleotide sequence ID" value="NZ_JBHLTO010000004.1"/>
</dbReference>
<evidence type="ECO:0000313" key="3">
    <source>
        <dbReference type="EMBL" id="MBK1875238.1"/>
    </source>
</evidence>
<dbReference type="InterPro" id="IPR010982">
    <property type="entry name" value="Lambda_DNA-bd_dom_sf"/>
</dbReference>
<evidence type="ECO:0000313" key="4">
    <source>
        <dbReference type="Proteomes" id="UP000617628"/>
    </source>
</evidence>
<accession>A0A934RX76</accession>
<dbReference type="Proteomes" id="UP000617628">
    <property type="component" value="Unassembled WGS sequence"/>
</dbReference>
<dbReference type="PANTHER" id="PTHR36924:SF1">
    <property type="entry name" value="ANTITOXIN HIGA-1"/>
    <property type="match status" value="1"/>
</dbReference>